<dbReference type="Proteomes" id="UP000217163">
    <property type="component" value="Unassembled WGS sequence"/>
</dbReference>
<protein>
    <submittedName>
        <fullName evidence="2">Uncharacterized protein</fullName>
    </submittedName>
</protein>
<accession>A0A261WM49</accession>
<evidence type="ECO:0000256" key="1">
    <source>
        <dbReference type="SAM" id="MobiDB-lite"/>
    </source>
</evidence>
<reference evidence="3" key="1">
    <citation type="journal article" date="2016" name="Sci. Rep.">
        <title>Genome analysis of the kiwifruit canker pathogen Pseudomonas syringae pv. actinidiae biovar 5.</title>
        <authorList>
            <person name="Fujikawa T."/>
            <person name="Sawada H."/>
        </authorList>
    </citation>
    <scope>NUCLEOTIDE SEQUENCE [LARGE SCALE GENOMIC DNA]</scope>
    <source>
        <strain evidence="3">MAFF 212061</strain>
    </source>
</reference>
<sequence>MRKKARNTGEKNRNQERERDLAKAEKRRALEKERSDAHRKKTAELLRSGKLKINRKQPEKGVFSIFSSRLNPPKIRREDVVIDEHTSLKKEPKIYRLEGDIGW</sequence>
<evidence type="ECO:0000313" key="2">
    <source>
        <dbReference type="EMBL" id="OZI87195.1"/>
    </source>
</evidence>
<organism evidence="2 3">
    <name type="scientific">Pseudomonas avellanae</name>
    <dbReference type="NCBI Taxonomy" id="46257"/>
    <lineage>
        <taxon>Bacteria</taxon>
        <taxon>Pseudomonadati</taxon>
        <taxon>Pseudomonadota</taxon>
        <taxon>Gammaproteobacteria</taxon>
        <taxon>Pseudomonadales</taxon>
        <taxon>Pseudomonadaceae</taxon>
        <taxon>Pseudomonas</taxon>
    </lineage>
</organism>
<proteinExistence type="predicted"/>
<feature type="compositionally biased region" description="Basic and acidic residues" evidence="1">
    <location>
        <begin position="7"/>
        <end position="36"/>
    </location>
</feature>
<name>A0A261WM49_9PSED</name>
<dbReference type="AlphaFoldDB" id="A0A261WM49"/>
<feature type="region of interest" description="Disordered" evidence="1">
    <location>
        <begin position="1"/>
        <end position="43"/>
    </location>
</feature>
<dbReference type="EMBL" id="NKQU01000075">
    <property type="protein sequence ID" value="OZI87195.1"/>
    <property type="molecule type" value="Genomic_DNA"/>
</dbReference>
<gene>
    <name evidence="2" type="ORF">CFN58_05495</name>
</gene>
<comment type="caution">
    <text evidence="2">The sequence shown here is derived from an EMBL/GenBank/DDBJ whole genome shotgun (WGS) entry which is preliminary data.</text>
</comment>
<evidence type="ECO:0000313" key="3">
    <source>
        <dbReference type="Proteomes" id="UP000217163"/>
    </source>
</evidence>